<protein>
    <submittedName>
        <fullName evidence="4">HAUS augmin-like complex subunit 6 isoform X11</fullName>
    </submittedName>
</protein>
<dbReference type="GeneID" id="102379972"/>
<reference evidence="4" key="1">
    <citation type="submission" date="2025-08" db="UniProtKB">
        <authorList>
            <consortium name="RefSeq"/>
        </authorList>
    </citation>
    <scope>IDENTIFICATION</scope>
</reference>
<feature type="coiled-coil region" evidence="1">
    <location>
        <begin position="174"/>
        <end position="208"/>
    </location>
</feature>
<dbReference type="PANTHER" id="PTHR16151">
    <property type="entry name" value="HAUS AUGMIN-LIKE COMPLEX SUBUNIT 6"/>
    <property type="match status" value="1"/>
</dbReference>
<dbReference type="Pfam" id="PF14661">
    <property type="entry name" value="HAUS6_N"/>
    <property type="match status" value="1"/>
</dbReference>
<evidence type="ECO:0000313" key="3">
    <source>
        <dbReference type="Proteomes" id="UP000189705"/>
    </source>
</evidence>
<dbReference type="GO" id="GO:0008017">
    <property type="term" value="F:microtubule binding"/>
    <property type="evidence" value="ECO:0007669"/>
    <property type="project" value="TreeGrafter"/>
</dbReference>
<dbReference type="PANTHER" id="PTHR16151:SF2">
    <property type="entry name" value="HAUS AUGMIN-LIKE COMPLEX SUBUNIT 6"/>
    <property type="match status" value="1"/>
</dbReference>
<evidence type="ECO:0000313" key="4">
    <source>
        <dbReference type="RefSeq" id="XP_025047543.1"/>
    </source>
</evidence>
<accession>A0A3Q0FPF3</accession>
<organism evidence="3 4">
    <name type="scientific">Alligator sinensis</name>
    <name type="common">Chinese alligator</name>
    <dbReference type="NCBI Taxonomy" id="38654"/>
    <lineage>
        <taxon>Eukaryota</taxon>
        <taxon>Metazoa</taxon>
        <taxon>Chordata</taxon>
        <taxon>Craniata</taxon>
        <taxon>Vertebrata</taxon>
        <taxon>Euteleostomi</taxon>
        <taxon>Archelosauria</taxon>
        <taxon>Archosauria</taxon>
        <taxon>Crocodylia</taxon>
        <taxon>Alligatoridae</taxon>
        <taxon>Alligatorinae</taxon>
        <taxon>Alligator</taxon>
    </lineage>
</organism>
<dbReference type="InParanoid" id="A0A3Q0FPF3"/>
<dbReference type="InterPro" id="IPR026797">
    <property type="entry name" value="HAUS_6"/>
</dbReference>
<dbReference type="GO" id="GO:0051225">
    <property type="term" value="P:spindle assembly"/>
    <property type="evidence" value="ECO:0007669"/>
    <property type="project" value="InterPro"/>
</dbReference>
<keyword evidence="1" id="KW-0175">Coiled coil</keyword>
<dbReference type="CTD" id="54801"/>
<name>A0A3Q0FPF3_ALLSI</name>
<dbReference type="GO" id="GO:0070652">
    <property type="term" value="C:HAUS complex"/>
    <property type="evidence" value="ECO:0007669"/>
    <property type="project" value="InterPro"/>
</dbReference>
<gene>
    <name evidence="4" type="primary">HAUS6</name>
</gene>
<proteinExistence type="predicted"/>
<dbReference type="AlphaFoldDB" id="A0A3Q0FPF3"/>
<dbReference type="GO" id="GO:1990498">
    <property type="term" value="C:mitotic spindle microtubule"/>
    <property type="evidence" value="ECO:0007669"/>
    <property type="project" value="TreeGrafter"/>
</dbReference>
<dbReference type="Proteomes" id="UP000189705">
    <property type="component" value="Unplaced"/>
</dbReference>
<sequence length="954" mass="107166">MREARNAGPELAGTEDWGGAALHAGNSLIPSLFLPGTCLTNQTKMHFIWLHTSCLVNWIIHAQQRLSADKKGDAEFRKKCCEWLKEISVECGNIFPAVVASLFLSPGGPKFIHLMYHFARYVIIQAMRKDCKDAGMYFPEAVILRPDELYKAAARCKVASNKFLQIVQKEDFVIQEYQKKAQLLTKQIKDLRSECADLHKQLQKIEKNDQNQSNRTEKVQKVRSMWTTVTETFAGLEKEKEVVDSVVKGHVDQYTLDGTDITINVPRLLLDKIENGMYRLHIGNVYEAGKLNFLTVVQLLNEALKILRSERQQVDQKALKLDVQYIEEKTKFQSKTLLGLKSMRHKLKREDHVSIRKSVVEKQKEWDMKWESILGQSPFDLIKVENPALDLLPAMSALSFDPATEEVYKSSVFCQYPASIPDAPKKGYHKRVDGALGSTMSTAELTSSGRIFSLSSKLATSENNCPVLEKKVHIETPKRKEHSVSQKILKCGVDKARPLEAWNNRDSPVLQTPTPVKREDPSRQAQEQLAEEVANVVVSESPSSSDGKGMELEDLIESLASNPFLARKQIPRTPENLITEIRSSWRKAVQDGYPSDTELAQTEMVTEGVLLDIKPVPQNRIDSSMACFMSSSHISDLSTSNLNVVEGKSLLSWMTPEPLKQVIFSHISDSPIQKPASGALANERTLQKELKGTVLNESLKENVQELMPAVDKNINVLNSQEDCSKITNTLSPYCQNSSMHSTSSWDASQMVSGISSDSQDIIHFGILHETFPEELGNLSLTSPQSSETDDILGSNSTDIRSLTESTKNEWTTQECKLDLESIRKRYEALKKTLFGNDSALACKKQFARNNSQLSFTPSSTETHDVFSPSEKFFALDTEYIGTPSHMSLPHRKHSLSPLVSFTPVQERLRLVAQKEPGEFLHNSKEEETLTEKLNAKESSSARKLCKDTVSQLEF</sequence>
<dbReference type="STRING" id="38654.A0A3Q0FPF3"/>
<keyword evidence="3" id="KW-1185">Reference proteome</keyword>
<dbReference type="InterPro" id="IPR028163">
    <property type="entry name" value="HAUS_6_N"/>
</dbReference>
<feature type="domain" description="HAUS augmin-like complex subunit 6 N-terminal" evidence="2">
    <location>
        <begin position="68"/>
        <end position="227"/>
    </location>
</feature>
<evidence type="ECO:0000256" key="1">
    <source>
        <dbReference type="SAM" id="Coils"/>
    </source>
</evidence>
<evidence type="ECO:0000259" key="2">
    <source>
        <dbReference type="Pfam" id="PF14661"/>
    </source>
</evidence>
<dbReference type="RefSeq" id="XP_025047543.1">
    <property type="nucleotide sequence ID" value="XM_025191758.1"/>
</dbReference>